<comment type="caution">
    <text evidence="2">The sequence shown here is derived from an EMBL/GenBank/DDBJ whole genome shotgun (WGS) entry which is preliminary data.</text>
</comment>
<gene>
    <name evidence="2" type="ORF">CONPUDRAFT_156837</name>
</gene>
<reference evidence="3" key="1">
    <citation type="journal article" date="2012" name="Science">
        <title>The Paleozoic origin of enzymatic lignin decomposition reconstructed from 31 fungal genomes.</title>
        <authorList>
            <person name="Floudas D."/>
            <person name="Binder M."/>
            <person name="Riley R."/>
            <person name="Barry K."/>
            <person name="Blanchette R.A."/>
            <person name="Henrissat B."/>
            <person name="Martinez A.T."/>
            <person name="Otillar R."/>
            <person name="Spatafora J.W."/>
            <person name="Yadav J.S."/>
            <person name="Aerts A."/>
            <person name="Benoit I."/>
            <person name="Boyd A."/>
            <person name="Carlson A."/>
            <person name="Copeland A."/>
            <person name="Coutinho P.M."/>
            <person name="de Vries R.P."/>
            <person name="Ferreira P."/>
            <person name="Findley K."/>
            <person name="Foster B."/>
            <person name="Gaskell J."/>
            <person name="Glotzer D."/>
            <person name="Gorecki P."/>
            <person name="Heitman J."/>
            <person name="Hesse C."/>
            <person name="Hori C."/>
            <person name="Igarashi K."/>
            <person name="Jurgens J.A."/>
            <person name="Kallen N."/>
            <person name="Kersten P."/>
            <person name="Kohler A."/>
            <person name="Kuees U."/>
            <person name="Kumar T.K.A."/>
            <person name="Kuo A."/>
            <person name="LaButti K."/>
            <person name="Larrondo L.F."/>
            <person name="Lindquist E."/>
            <person name="Ling A."/>
            <person name="Lombard V."/>
            <person name="Lucas S."/>
            <person name="Lundell T."/>
            <person name="Martin R."/>
            <person name="McLaughlin D.J."/>
            <person name="Morgenstern I."/>
            <person name="Morin E."/>
            <person name="Murat C."/>
            <person name="Nagy L.G."/>
            <person name="Nolan M."/>
            <person name="Ohm R.A."/>
            <person name="Patyshakuliyeva A."/>
            <person name="Rokas A."/>
            <person name="Ruiz-Duenas F.J."/>
            <person name="Sabat G."/>
            <person name="Salamov A."/>
            <person name="Samejima M."/>
            <person name="Schmutz J."/>
            <person name="Slot J.C."/>
            <person name="St John F."/>
            <person name="Stenlid J."/>
            <person name="Sun H."/>
            <person name="Sun S."/>
            <person name="Syed K."/>
            <person name="Tsang A."/>
            <person name="Wiebenga A."/>
            <person name="Young D."/>
            <person name="Pisabarro A."/>
            <person name="Eastwood D.C."/>
            <person name="Martin F."/>
            <person name="Cullen D."/>
            <person name="Grigoriev I.V."/>
            <person name="Hibbett D.S."/>
        </authorList>
    </citation>
    <scope>NUCLEOTIDE SEQUENCE [LARGE SCALE GENOMIC DNA]</scope>
    <source>
        <strain evidence="3">RWD-64-598 SS2</strain>
    </source>
</reference>
<protein>
    <submittedName>
        <fullName evidence="2">Uncharacterized protein</fullName>
    </submittedName>
</protein>
<dbReference type="Proteomes" id="UP000053558">
    <property type="component" value="Unassembled WGS sequence"/>
</dbReference>
<name>A0A5M3MF25_CONPW</name>
<dbReference type="GeneID" id="19203643"/>
<dbReference type="AlphaFoldDB" id="A0A5M3MF25"/>
<accession>A0A5M3MF25</accession>
<dbReference type="KEGG" id="cput:CONPUDRAFT_156837"/>
<feature type="region of interest" description="Disordered" evidence="1">
    <location>
        <begin position="312"/>
        <end position="335"/>
    </location>
</feature>
<organism evidence="2 3">
    <name type="scientific">Coniophora puteana (strain RWD-64-598)</name>
    <name type="common">Brown rot fungus</name>
    <dbReference type="NCBI Taxonomy" id="741705"/>
    <lineage>
        <taxon>Eukaryota</taxon>
        <taxon>Fungi</taxon>
        <taxon>Dikarya</taxon>
        <taxon>Basidiomycota</taxon>
        <taxon>Agaricomycotina</taxon>
        <taxon>Agaricomycetes</taxon>
        <taxon>Agaricomycetidae</taxon>
        <taxon>Boletales</taxon>
        <taxon>Coniophorineae</taxon>
        <taxon>Coniophoraceae</taxon>
        <taxon>Coniophora</taxon>
    </lineage>
</organism>
<dbReference type="RefSeq" id="XP_007772024.1">
    <property type="nucleotide sequence ID" value="XM_007773834.1"/>
</dbReference>
<proteinExistence type="predicted"/>
<evidence type="ECO:0000256" key="1">
    <source>
        <dbReference type="SAM" id="MobiDB-lite"/>
    </source>
</evidence>
<dbReference type="EMBL" id="JH711583">
    <property type="protein sequence ID" value="EIW77637.1"/>
    <property type="molecule type" value="Genomic_DNA"/>
</dbReference>
<sequence>MASPMATPGGISYFDEEVSAVRVRPGVLETIENIRVSITEHRIGHYVFMLRSGHHVRFQGSISHEWDLHSNDTFRWVIRESGWAADMWTLTFASESSHARFRAVMAYCRRPLAEIAASDFTAEDWDVIDLDEIDLDEINVEDNDGPNISSLEDEWITSFGRTRDGGRTTARVTAKASAVTSLCCRGWCTRYGGEGRAIVGSRLTHPPHLSHARRVCIAVGACGTVARAPGRGRCNHRVRRGHCTLALSASIAVDGEGTSSGWMRSSRSSRPSYAVDSDFCYADAIERVCDPRPRSPGALRDERPARAVRIRRERQQNDVDGRGVGQNQNQNPSGAVDAFYPMTLAWLSFEREPTASIRKCRSGMTESAHLRRRAVDGAKRCYSDTE</sequence>
<keyword evidence="3" id="KW-1185">Reference proteome</keyword>
<evidence type="ECO:0000313" key="3">
    <source>
        <dbReference type="Proteomes" id="UP000053558"/>
    </source>
</evidence>
<evidence type="ECO:0000313" key="2">
    <source>
        <dbReference type="EMBL" id="EIW77637.1"/>
    </source>
</evidence>